<reference evidence="1" key="1">
    <citation type="journal article" date="2020" name="Nature">
        <title>Giant virus diversity and host interactions through global metagenomics.</title>
        <authorList>
            <person name="Schulz F."/>
            <person name="Roux S."/>
            <person name="Paez-Espino D."/>
            <person name="Jungbluth S."/>
            <person name="Walsh D.A."/>
            <person name="Denef V.J."/>
            <person name="McMahon K.D."/>
            <person name="Konstantinidis K.T."/>
            <person name="Eloe-Fadrosh E.A."/>
            <person name="Kyrpides N.C."/>
            <person name="Woyke T."/>
        </authorList>
    </citation>
    <scope>NUCLEOTIDE SEQUENCE</scope>
    <source>
        <strain evidence="1">GVMAG-S-3300013093-109</strain>
    </source>
</reference>
<protein>
    <submittedName>
        <fullName evidence="1">Uncharacterized protein</fullName>
    </submittedName>
</protein>
<dbReference type="EMBL" id="MN740969">
    <property type="protein sequence ID" value="QHU20582.1"/>
    <property type="molecule type" value="Genomic_DNA"/>
</dbReference>
<proteinExistence type="predicted"/>
<dbReference type="AlphaFoldDB" id="A0A6C0KRJ6"/>
<evidence type="ECO:0000313" key="1">
    <source>
        <dbReference type="EMBL" id="QHU20582.1"/>
    </source>
</evidence>
<accession>A0A6C0KRJ6</accession>
<sequence>MIEDDILFELKPLIAEGNLTELQQLWEDYQETDFGRQIAWDYVFQKCYLHAALKKKKEICDWLDTLFLTFNEMTKIALRQLFPYARHLLNK</sequence>
<organism evidence="1">
    <name type="scientific">viral metagenome</name>
    <dbReference type="NCBI Taxonomy" id="1070528"/>
    <lineage>
        <taxon>unclassified sequences</taxon>
        <taxon>metagenomes</taxon>
        <taxon>organismal metagenomes</taxon>
    </lineage>
</organism>
<name>A0A6C0KRJ6_9ZZZZ</name>